<sequence>MDIDYAIRKDEPHKITDTSTPEQILLYERWEKSNRLSVMYIKTKISAGIRGSIEQHENVRELLKAIDEQFVTSDKALASTLIMKFTSLKLTGVKGVREHIMEMRDIVAQLKKLEVEMSESFLVHFILNTLPPQYGPFKISYNTHKDKWSINELMTMCVQEEGRLLMEQGESVMLVTQRKGKKGKPQASQKGKQQIPPKSDIKKDEKCFFCKKKGHVKKKCLKFQNWLEKKGNPTSFVCYESNMVNVNTNTWWIDSGSTIHISNSLQGMQNLRKPVTSEQFILSGNKMGSHVEAIGTCYLTLNSGFVLELQKTFYVPSFSRNLISVSKLVPFGYSFHFSETSFSLIYKSECVGNGILSDGLYCIFLQNDTAYNSLHVQTGIKRCVVKEDSSTLWHRRLGHISIDRIKRLVNDGVLSTLDFTDFETCVDCIKGKQTNKSKRGATRSSTILEIIHTDICSLDMDSHGQKYFISFIDDFSRYMYLYILHNKNEALDVFKVFKAEVEKQYGKQIKIVRSDRGGEYYGRYLEDGQSPGPFAKFLQEHGIVAQYTMPGSPDQNGVAERRNRTLLDMVRSMLSSSKLPKFLWTEALKTAVYILNRVPTKVVPKTPFELLKGWKPSLRHMRVWGCSSEVRIYNPQEKKLDPRTISGYFIGYAEKSKGYRFYCPSHSTRIVESRNAKFLEYDLVSGSDQFRNIVSDIDHTESQPSTSSDRLFIVHNTPQVQSGVKRTITEVQPVVEVPQVVDNIPVDQVDQEFPDTSGQQVEPHTSLEDIGATLRRSTRTKRLAIPNDYVVYLQECDYNIGAENDPESFSQAMSCKESELWYNAMKDEMSSMKCNDVWDLVELPNGAKTIGCKWVFKTKKDSLGNIERYKARLVAKGFTQKEGIDYTETFSPVSKKDSLRIILALVAHFDLELQQMDVKTAFLNGELEEEVYMKQPEGFPSSDGEQLVCKLKKSIYGLKQASRQWYLKFHNIISSFGFVENVMDQCIYLKVSGSKVCFLVLYVDDILLATNDKGLLHEVKQFLSKNFDMKDMGEASYVIGIKIHRDRFKGILGLSQETYINKVLERFRMNNCSPSVSPIVKGDRFNLNQCPKNDLEREQMKNIPYASAVESLMYAQVCTRPDIAFAVGMLGRYQSNPGIDHWKAAKKVMRYLQGTKDYKLMYRRTSNLEVVGYSDSDFAGCVDSRKSTSGYIFILAGGAISWRSVKQTMTATSTMEAEFISCFEATSHGVWLKSFISGLRVMDSISRPLSIYCDNSAAVFMAKNNKSGSRSKHIDIKYLAIRERVKEKKVVIEHISTELMIADPLTKGMPPLKFKDHVVNMGLSSLM</sequence>
<dbReference type="InterPro" id="IPR012337">
    <property type="entry name" value="RNaseH-like_sf"/>
</dbReference>
<dbReference type="SUPFAM" id="SSF53098">
    <property type="entry name" value="Ribonuclease H-like"/>
    <property type="match status" value="1"/>
</dbReference>
<keyword evidence="5" id="KW-0863">Zinc-finger</keyword>
<evidence type="ECO:0000259" key="8">
    <source>
        <dbReference type="PROSITE" id="PS50994"/>
    </source>
</evidence>
<evidence type="ECO:0000256" key="6">
    <source>
        <dbReference type="SAM" id="MobiDB-lite"/>
    </source>
</evidence>
<evidence type="ECO:0000256" key="5">
    <source>
        <dbReference type="PROSITE-ProRule" id="PRU00047"/>
    </source>
</evidence>
<organism evidence="9 10">
    <name type="scientific">Vitis vinifera</name>
    <name type="common">Grape</name>
    <dbReference type="NCBI Taxonomy" id="29760"/>
    <lineage>
        <taxon>Eukaryota</taxon>
        <taxon>Viridiplantae</taxon>
        <taxon>Streptophyta</taxon>
        <taxon>Embryophyta</taxon>
        <taxon>Tracheophyta</taxon>
        <taxon>Spermatophyta</taxon>
        <taxon>Magnoliopsida</taxon>
        <taxon>eudicotyledons</taxon>
        <taxon>Gunneridae</taxon>
        <taxon>Pentapetalae</taxon>
        <taxon>rosids</taxon>
        <taxon>Vitales</taxon>
        <taxon>Vitaceae</taxon>
        <taxon>Viteae</taxon>
        <taxon>Vitis</taxon>
    </lineage>
</organism>
<keyword evidence="4" id="KW-0378">Hydrolase</keyword>
<gene>
    <name evidence="9" type="ORF">VitviT2T_020389</name>
</gene>
<dbReference type="PANTHER" id="PTHR42648">
    <property type="entry name" value="TRANSPOSASE, PUTATIVE-RELATED"/>
    <property type="match status" value="1"/>
</dbReference>
<reference evidence="9 10" key="1">
    <citation type="journal article" date="2023" name="Hortic Res">
        <title>The complete reference genome for grapevine (Vitis vinifera L.) genetics and breeding.</title>
        <authorList>
            <person name="Shi X."/>
            <person name="Cao S."/>
            <person name="Wang X."/>
            <person name="Huang S."/>
            <person name="Wang Y."/>
            <person name="Liu Z."/>
            <person name="Liu W."/>
            <person name="Leng X."/>
            <person name="Peng Y."/>
            <person name="Wang N."/>
            <person name="Wang Y."/>
            <person name="Ma Z."/>
            <person name="Xu X."/>
            <person name="Zhang F."/>
            <person name="Xue H."/>
            <person name="Zhong H."/>
            <person name="Wang Y."/>
            <person name="Zhang K."/>
            <person name="Velt A."/>
            <person name="Avia K."/>
            <person name="Holtgrawe D."/>
            <person name="Grimplet J."/>
            <person name="Matus J.T."/>
            <person name="Ware D."/>
            <person name="Wu X."/>
            <person name="Wang H."/>
            <person name="Liu C."/>
            <person name="Fang Y."/>
            <person name="Rustenholz C."/>
            <person name="Cheng Z."/>
            <person name="Xiao H."/>
            <person name="Zhou Y."/>
        </authorList>
    </citation>
    <scope>NUCLEOTIDE SEQUENCE [LARGE SCALE GENOMIC DNA]</scope>
    <source>
        <strain evidence="10">cv. Pinot noir / PN40024</strain>
        <tissue evidence="9">Leaf</tissue>
    </source>
</reference>
<dbReference type="SUPFAM" id="SSF57756">
    <property type="entry name" value="Retrovirus zinc finger-like domains"/>
    <property type="match status" value="1"/>
</dbReference>
<dbReference type="Proteomes" id="UP001227230">
    <property type="component" value="Chromosome 13"/>
</dbReference>
<keyword evidence="5" id="KW-0862">Zinc</keyword>
<keyword evidence="10" id="KW-1185">Reference proteome</keyword>
<dbReference type="InterPro" id="IPR043502">
    <property type="entry name" value="DNA/RNA_pol_sf"/>
</dbReference>
<dbReference type="Pfam" id="PF13976">
    <property type="entry name" value="gag_pre-integrs"/>
    <property type="match status" value="1"/>
</dbReference>
<dbReference type="PROSITE" id="PS50158">
    <property type="entry name" value="ZF_CCHC"/>
    <property type="match status" value="1"/>
</dbReference>
<proteinExistence type="predicted"/>
<dbReference type="InterPro" id="IPR039537">
    <property type="entry name" value="Retrotran_Ty1/copia-like"/>
</dbReference>
<dbReference type="Pfam" id="PF22936">
    <property type="entry name" value="Pol_BBD"/>
    <property type="match status" value="1"/>
</dbReference>
<dbReference type="Gene3D" id="3.30.420.10">
    <property type="entry name" value="Ribonuclease H-like superfamily/Ribonuclease H"/>
    <property type="match status" value="1"/>
</dbReference>
<dbReference type="InterPro" id="IPR057670">
    <property type="entry name" value="SH3_retrovirus"/>
</dbReference>
<dbReference type="EMBL" id="CP126660">
    <property type="protein sequence ID" value="WKA02171.1"/>
    <property type="molecule type" value="Genomic_DNA"/>
</dbReference>
<dbReference type="CDD" id="cd09272">
    <property type="entry name" value="RNase_HI_RT_Ty1"/>
    <property type="match status" value="1"/>
</dbReference>
<keyword evidence="2" id="KW-0479">Metal-binding</keyword>
<evidence type="ECO:0008006" key="11">
    <source>
        <dbReference type="Google" id="ProtNLM"/>
    </source>
</evidence>
<evidence type="ECO:0000313" key="9">
    <source>
        <dbReference type="EMBL" id="WKA02171.1"/>
    </source>
</evidence>
<dbReference type="InterPro" id="IPR001878">
    <property type="entry name" value="Znf_CCHC"/>
</dbReference>
<evidence type="ECO:0000256" key="1">
    <source>
        <dbReference type="ARBA" id="ARBA00022670"/>
    </source>
</evidence>
<evidence type="ECO:0000256" key="3">
    <source>
        <dbReference type="ARBA" id="ARBA00022750"/>
    </source>
</evidence>
<dbReference type="Pfam" id="PF25597">
    <property type="entry name" value="SH3_retrovirus"/>
    <property type="match status" value="1"/>
</dbReference>
<dbReference type="InterPro" id="IPR036397">
    <property type="entry name" value="RNaseH_sf"/>
</dbReference>
<dbReference type="InterPro" id="IPR013103">
    <property type="entry name" value="RVT_2"/>
</dbReference>
<dbReference type="Pfam" id="PF14223">
    <property type="entry name" value="Retrotran_gag_2"/>
    <property type="match status" value="1"/>
</dbReference>
<feature type="region of interest" description="Disordered" evidence="6">
    <location>
        <begin position="177"/>
        <end position="200"/>
    </location>
</feature>
<dbReference type="PROSITE" id="PS50994">
    <property type="entry name" value="INTEGRASE"/>
    <property type="match status" value="1"/>
</dbReference>
<evidence type="ECO:0000313" key="10">
    <source>
        <dbReference type="Proteomes" id="UP001227230"/>
    </source>
</evidence>
<feature type="domain" description="CCHC-type" evidence="7">
    <location>
        <begin position="206"/>
        <end position="220"/>
    </location>
</feature>
<keyword evidence="3" id="KW-0064">Aspartyl protease</keyword>
<dbReference type="InterPro" id="IPR025724">
    <property type="entry name" value="GAG-pre-integrase_dom"/>
</dbReference>
<evidence type="ECO:0000256" key="2">
    <source>
        <dbReference type="ARBA" id="ARBA00022723"/>
    </source>
</evidence>
<dbReference type="PANTHER" id="PTHR42648:SF28">
    <property type="entry name" value="TRANSPOSON-ENCODED PROTEIN WITH RIBONUCLEASE H-LIKE AND RETROVIRUS ZINC FINGER-LIKE DOMAINS"/>
    <property type="match status" value="1"/>
</dbReference>
<accession>A0ABY9D657</accession>
<dbReference type="Pfam" id="PF07727">
    <property type="entry name" value="RVT_2"/>
    <property type="match status" value="1"/>
</dbReference>
<dbReference type="InterPro" id="IPR036875">
    <property type="entry name" value="Znf_CCHC_sf"/>
</dbReference>
<feature type="domain" description="Integrase catalytic" evidence="8">
    <location>
        <begin position="443"/>
        <end position="615"/>
    </location>
</feature>
<keyword evidence="1" id="KW-0645">Protease</keyword>
<dbReference type="SUPFAM" id="SSF56672">
    <property type="entry name" value="DNA/RNA polymerases"/>
    <property type="match status" value="1"/>
</dbReference>
<dbReference type="Pfam" id="PF00665">
    <property type="entry name" value="rve"/>
    <property type="match status" value="1"/>
</dbReference>
<evidence type="ECO:0000259" key="7">
    <source>
        <dbReference type="PROSITE" id="PS50158"/>
    </source>
</evidence>
<evidence type="ECO:0000256" key="4">
    <source>
        <dbReference type="ARBA" id="ARBA00022801"/>
    </source>
</evidence>
<name>A0ABY9D657_VITVI</name>
<protein>
    <recommendedName>
        <fullName evidence="11">Retrovirus-related Pol polyprotein from transposon TNT 1-94</fullName>
    </recommendedName>
</protein>
<dbReference type="InterPro" id="IPR054722">
    <property type="entry name" value="PolX-like_BBD"/>
</dbReference>
<dbReference type="InterPro" id="IPR001584">
    <property type="entry name" value="Integrase_cat-core"/>
</dbReference>